<reference evidence="1 2" key="1">
    <citation type="submission" date="2018-06" db="EMBL/GenBank/DDBJ databases">
        <title>Three novel Pseudomonas species isolated from symptomatic oak.</title>
        <authorList>
            <person name="Bueno-Gonzalez V."/>
            <person name="Brady C."/>
        </authorList>
    </citation>
    <scope>NUCLEOTIDE SEQUENCE [LARGE SCALE GENOMIC DNA]</scope>
    <source>
        <strain evidence="1 2">P17C</strain>
    </source>
</reference>
<dbReference type="OrthoDB" id="6121078at2"/>
<dbReference type="Proteomes" id="UP000292639">
    <property type="component" value="Unassembled WGS sequence"/>
</dbReference>
<comment type="caution">
    <text evidence="1">The sequence shown here is derived from an EMBL/GenBank/DDBJ whole genome shotgun (WGS) entry which is preliminary data.</text>
</comment>
<dbReference type="InterPro" id="IPR046493">
    <property type="entry name" value="DUF6586"/>
</dbReference>
<keyword evidence="2" id="KW-1185">Reference proteome</keyword>
<proteinExistence type="predicted"/>
<gene>
    <name evidence="1" type="ORF">DNJ96_12345</name>
</gene>
<sequence length="169" mass="18980">MANERYTRTNQKLHFASLALERWQHALAQGDSTQQAAERETSLLHLYGALLGLCHEVGGFYRVAGAEASSVEAILKRPLLQAAPIPELAELLELAEHPDTWLALLLRGHAALFLPLRPAPKVRQDVTQPLIEAVTLEPASDELSLEDVQDWRQQLRELVLRFREGMNEC</sequence>
<name>A0A4Q9R501_9GAMM</name>
<dbReference type="Pfam" id="PF20227">
    <property type="entry name" value="DUF6586"/>
    <property type="match status" value="1"/>
</dbReference>
<dbReference type="AlphaFoldDB" id="A0A4Q9R501"/>
<dbReference type="EMBL" id="QJUP01000016">
    <property type="protein sequence ID" value="TBU95537.1"/>
    <property type="molecule type" value="Genomic_DNA"/>
</dbReference>
<protein>
    <submittedName>
        <fullName evidence="1">PasA protein</fullName>
    </submittedName>
</protein>
<accession>A0A4Q9R501</accession>
<organism evidence="1 2">
    <name type="scientific">Stutzerimonas kirkiae</name>
    <dbReference type="NCBI Taxonomy" id="2211392"/>
    <lineage>
        <taxon>Bacteria</taxon>
        <taxon>Pseudomonadati</taxon>
        <taxon>Pseudomonadota</taxon>
        <taxon>Gammaproteobacteria</taxon>
        <taxon>Pseudomonadales</taxon>
        <taxon>Pseudomonadaceae</taxon>
        <taxon>Stutzerimonas</taxon>
    </lineage>
</organism>
<dbReference type="RefSeq" id="WP_131184413.1">
    <property type="nucleotide sequence ID" value="NZ_QJUO01000013.1"/>
</dbReference>
<evidence type="ECO:0000313" key="2">
    <source>
        <dbReference type="Proteomes" id="UP000292639"/>
    </source>
</evidence>
<evidence type="ECO:0000313" key="1">
    <source>
        <dbReference type="EMBL" id="TBU95537.1"/>
    </source>
</evidence>